<feature type="transmembrane region" description="Helical" evidence="8">
    <location>
        <begin position="71"/>
        <end position="92"/>
    </location>
</feature>
<dbReference type="PANTHER" id="PTHR31752">
    <property type="entry name" value="AUXIN EFFLUX CARRIER COMPONENT 1B-RELATED"/>
    <property type="match status" value="1"/>
</dbReference>
<keyword evidence="10" id="KW-1185">Reference proteome</keyword>
<evidence type="ECO:0000256" key="7">
    <source>
        <dbReference type="ARBA" id="ARBA00023294"/>
    </source>
</evidence>
<dbReference type="GO" id="GO:0010329">
    <property type="term" value="F:auxin efflux transmembrane transporter activity"/>
    <property type="evidence" value="ECO:0007669"/>
    <property type="project" value="TreeGrafter"/>
</dbReference>
<dbReference type="GO" id="GO:0009926">
    <property type="term" value="P:auxin polar transport"/>
    <property type="evidence" value="ECO:0007669"/>
    <property type="project" value="TreeGrafter"/>
</dbReference>
<comment type="similarity">
    <text evidence="2 8">Belongs to the auxin efflux carrier (TC 2.A.69.1) family.</text>
</comment>
<evidence type="ECO:0000256" key="8">
    <source>
        <dbReference type="RuleBase" id="RU362108"/>
    </source>
</evidence>
<gene>
    <name evidence="9" type="ORF">Syun_013910</name>
</gene>
<sequence>MISSDDFYNVMCAMVPLYVAMFIAYSSVKWWKIFSPEQCAGINRFVAVFAVPVLSFHFISQNNPYEMDTKFILADTLSKVFVLALLSLWTMFFNGRLEWLITIFSVATLPNTLVMGIPLLKSMYGDFTEGLMVQLVVLQCIIWYTLLLFLFEYRAATILIQDQFPGATAASIKKFEVDDDVISLDGRQQLLAESEMDDSGQVRVRIRRSISSAPESTLSSLAITPRASNLSGAEIYSVNTPARTTLESNYVNTDPELAFGYRSTSPRFSGYASSDAYSLQPTPRASNFNEMDTLTTRTTSNTPTWVRSPVAATGRVVRQQSPAFGGAKMAWASPISNKTNQGSVGGGVDDGQMNKDVGDKDLSFRNCTLALPTTEDSTADTKHPTTTNQEMPRAHVMLRLILIMVGRKLFRNPNTYSSILGLLWSLISFKWNVGMPSLVKYSIKIISDAGLGMAMFSLGLFMALQPKIIACGAQMASIAMAIRFACGPTLMSAASLAVGLRGVRLHAAIVQAALPQGIVPFVFAREYGLHPDILSTGVIFGMLVSLPVTLLYYILLGLQ</sequence>
<dbReference type="GO" id="GO:0009734">
    <property type="term" value="P:auxin-activated signaling pathway"/>
    <property type="evidence" value="ECO:0007669"/>
    <property type="project" value="UniProtKB-UniRule"/>
</dbReference>
<evidence type="ECO:0000256" key="2">
    <source>
        <dbReference type="ARBA" id="ARBA00009177"/>
    </source>
</evidence>
<feature type="transmembrane region" description="Helical" evidence="8">
    <location>
        <begin position="40"/>
        <end position="59"/>
    </location>
</feature>
<keyword evidence="3 8" id="KW-0813">Transport</keyword>
<accession>A0AAP0JKE5</accession>
<feature type="transmembrane region" description="Helical" evidence="8">
    <location>
        <begin position="6"/>
        <end position="28"/>
    </location>
</feature>
<feature type="transmembrane region" description="Helical" evidence="8">
    <location>
        <begin position="99"/>
        <end position="119"/>
    </location>
</feature>
<feature type="transmembrane region" description="Helical" evidence="8">
    <location>
        <begin position="476"/>
        <end position="499"/>
    </location>
</feature>
<evidence type="ECO:0000256" key="5">
    <source>
        <dbReference type="ARBA" id="ARBA00022989"/>
    </source>
</evidence>
<dbReference type="EMBL" id="JBBNAF010000006">
    <property type="protein sequence ID" value="KAK9134580.1"/>
    <property type="molecule type" value="Genomic_DNA"/>
</dbReference>
<protein>
    <recommendedName>
        <fullName evidence="8">Auxin efflux carrier component</fullName>
    </recommendedName>
</protein>
<evidence type="ECO:0000313" key="9">
    <source>
        <dbReference type="EMBL" id="KAK9134580.1"/>
    </source>
</evidence>
<dbReference type="Pfam" id="PF03547">
    <property type="entry name" value="Mem_trans"/>
    <property type="match status" value="1"/>
</dbReference>
<name>A0AAP0JKE5_9MAGN</name>
<dbReference type="InterPro" id="IPR004776">
    <property type="entry name" value="Mem_transp_PIN-like"/>
</dbReference>
<dbReference type="AlphaFoldDB" id="A0AAP0JKE5"/>
<evidence type="ECO:0000256" key="1">
    <source>
        <dbReference type="ARBA" id="ARBA00004141"/>
    </source>
</evidence>
<keyword evidence="7 8" id="KW-0927">Auxin signaling pathway</keyword>
<comment type="function">
    <text evidence="8">May act as a component of the auxin efflux carrier.</text>
</comment>
<dbReference type="NCBIfam" id="TIGR00946">
    <property type="entry name" value="2a69"/>
    <property type="match status" value="1"/>
</dbReference>
<dbReference type="InterPro" id="IPR051107">
    <property type="entry name" value="Auxin_Efflux_Carrier"/>
</dbReference>
<dbReference type="GO" id="GO:0005783">
    <property type="term" value="C:endoplasmic reticulum"/>
    <property type="evidence" value="ECO:0007669"/>
    <property type="project" value="TreeGrafter"/>
</dbReference>
<dbReference type="GO" id="GO:0005886">
    <property type="term" value="C:plasma membrane"/>
    <property type="evidence" value="ECO:0007669"/>
    <property type="project" value="TreeGrafter"/>
</dbReference>
<evidence type="ECO:0000256" key="6">
    <source>
        <dbReference type="ARBA" id="ARBA00023136"/>
    </source>
</evidence>
<evidence type="ECO:0000256" key="4">
    <source>
        <dbReference type="ARBA" id="ARBA00022692"/>
    </source>
</evidence>
<proteinExistence type="inferred from homology"/>
<evidence type="ECO:0000256" key="3">
    <source>
        <dbReference type="ARBA" id="ARBA00022448"/>
    </source>
</evidence>
<keyword evidence="5 8" id="KW-1133">Transmembrane helix</keyword>
<keyword evidence="4 8" id="KW-0812">Transmembrane</keyword>
<comment type="caution">
    <text evidence="9">The sequence shown here is derived from an EMBL/GenBank/DDBJ whole genome shotgun (WGS) entry which is preliminary data.</text>
</comment>
<dbReference type="Proteomes" id="UP001420932">
    <property type="component" value="Unassembled WGS sequence"/>
</dbReference>
<dbReference type="InterPro" id="IPR014024">
    <property type="entry name" value="Auxin_eff_plant"/>
</dbReference>
<feature type="transmembrane region" description="Helical" evidence="8">
    <location>
        <begin position="445"/>
        <end position="464"/>
    </location>
</feature>
<evidence type="ECO:0000313" key="10">
    <source>
        <dbReference type="Proteomes" id="UP001420932"/>
    </source>
</evidence>
<feature type="transmembrane region" description="Helical" evidence="8">
    <location>
        <begin position="505"/>
        <end position="524"/>
    </location>
</feature>
<keyword evidence="6 8" id="KW-0472">Membrane</keyword>
<reference evidence="9 10" key="1">
    <citation type="submission" date="2024-01" db="EMBL/GenBank/DDBJ databases">
        <title>Genome assemblies of Stephania.</title>
        <authorList>
            <person name="Yang L."/>
        </authorList>
    </citation>
    <scope>NUCLEOTIDE SEQUENCE [LARGE SCALE GENOMIC DNA]</scope>
    <source>
        <strain evidence="9">YNDBR</strain>
        <tissue evidence="9">Leaf</tissue>
    </source>
</reference>
<feature type="transmembrane region" description="Helical" evidence="8">
    <location>
        <begin position="536"/>
        <end position="555"/>
    </location>
</feature>
<comment type="subcellular location">
    <subcellularLocation>
        <location evidence="1 8">Membrane</location>
        <topology evidence="1 8">Multi-pass membrane protein</topology>
    </subcellularLocation>
</comment>
<organism evidence="9 10">
    <name type="scientific">Stephania yunnanensis</name>
    <dbReference type="NCBI Taxonomy" id="152371"/>
    <lineage>
        <taxon>Eukaryota</taxon>
        <taxon>Viridiplantae</taxon>
        <taxon>Streptophyta</taxon>
        <taxon>Embryophyta</taxon>
        <taxon>Tracheophyta</taxon>
        <taxon>Spermatophyta</taxon>
        <taxon>Magnoliopsida</taxon>
        <taxon>Ranunculales</taxon>
        <taxon>Menispermaceae</taxon>
        <taxon>Menispermoideae</taxon>
        <taxon>Cissampelideae</taxon>
        <taxon>Stephania</taxon>
    </lineage>
</organism>
<dbReference type="PANTHER" id="PTHR31752:SF56">
    <property type="entry name" value="AUXIN EFFLUX CARRIER COMPONENT 6"/>
    <property type="match status" value="1"/>
</dbReference>
<feature type="transmembrane region" description="Helical" evidence="8">
    <location>
        <begin position="414"/>
        <end position="433"/>
    </location>
</feature>
<feature type="transmembrane region" description="Helical" evidence="8">
    <location>
        <begin position="131"/>
        <end position="151"/>
    </location>
</feature>